<sequence>MSGSPLKSTQNCFFGVETWAELVWEGWEPGNHCSLKICMYSSFSPCSFQCEYADAIAFQGKAGTFQVSLRAVTPHHALEVPDTVMLPPCAAHAETCECTVCVPSKLQTGFKWFVDPQFQLSPETGQLKPGEECRVTVEFKLQQALVYQTEASSAFGDDWESSCAVLLRGLLDSISVDYLSLTSFQTSAQVAHNVQIINSSAVLAHYQFDVITGSHSVFSIDKPCGSLPGSSKLTLRVKFCPHQPIAYHKTVICLLLMNLLRGLTCYPPDILSALLDEHKLKLDDSGALLIQEVCVCPSAL</sequence>
<dbReference type="InterPro" id="IPR052614">
    <property type="entry name" value="CFAP65"/>
</dbReference>
<dbReference type="Gene3D" id="2.60.40.10">
    <property type="entry name" value="Immunoglobulins"/>
    <property type="match status" value="2"/>
</dbReference>
<evidence type="ECO:0000259" key="1">
    <source>
        <dbReference type="Pfam" id="PF24507"/>
    </source>
</evidence>
<keyword evidence="3" id="KW-1185">Reference proteome</keyword>
<dbReference type="InterPro" id="IPR013783">
    <property type="entry name" value="Ig-like_fold"/>
</dbReference>
<protein>
    <recommendedName>
        <fullName evidence="1">CFAP65 fourth Ig-like domain-containing protein</fullName>
    </recommendedName>
</protein>
<name>A0A672KJU5_SINGR</name>
<organism evidence="2 3">
    <name type="scientific">Sinocyclocheilus grahami</name>
    <name type="common">Dianchi golden-line fish</name>
    <name type="synonym">Barbus grahami</name>
    <dbReference type="NCBI Taxonomy" id="75366"/>
    <lineage>
        <taxon>Eukaryota</taxon>
        <taxon>Metazoa</taxon>
        <taxon>Chordata</taxon>
        <taxon>Craniata</taxon>
        <taxon>Vertebrata</taxon>
        <taxon>Euteleostomi</taxon>
        <taxon>Actinopterygii</taxon>
        <taxon>Neopterygii</taxon>
        <taxon>Teleostei</taxon>
        <taxon>Ostariophysi</taxon>
        <taxon>Cypriniformes</taxon>
        <taxon>Cyprinidae</taxon>
        <taxon>Cyprininae</taxon>
        <taxon>Sinocyclocheilus</taxon>
    </lineage>
</organism>
<dbReference type="Ensembl" id="ENSSGRT00000010777.1">
    <property type="protein sequence ID" value="ENSSGRP00000009906.1"/>
    <property type="gene ID" value="ENSSGRG00000006628.1"/>
</dbReference>
<feature type="domain" description="CFAP65 fourth Ig-like" evidence="1">
    <location>
        <begin position="185"/>
        <end position="255"/>
    </location>
</feature>
<dbReference type="GO" id="GO:0005737">
    <property type="term" value="C:cytoplasm"/>
    <property type="evidence" value="ECO:0007669"/>
    <property type="project" value="TreeGrafter"/>
</dbReference>
<dbReference type="PANTHER" id="PTHR46127">
    <property type="entry name" value="CILIA- AND FLAGELLA-ASSOCIATED PROTEIN 65"/>
    <property type="match status" value="1"/>
</dbReference>
<dbReference type="InParanoid" id="A0A672KJU5"/>
<evidence type="ECO:0000313" key="2">
    <source>
        <dbReference type="Ensembl" id="ENSSGRP00000009906.1"/>
    </source>
</evidence>
<reference evidence="2" key="1">
    <citation type="submission" date="2025-08" db="UniProtKB">
        <authorList>
            <consortium name="Ensembl"/>
        </authorList>
    </citation>
    <scope>IDENTIFICATION</scope>
</reference>
<dbReference type="Pfam" id="PF24507">
    <property type="entry name" value="Ig_CFAP65_4th"/>
    <property type="match status" value="1"/>
</dbReference>
<dbReference type="Proteomes" id="UP000472262">
    <property type="component" value="Unassembled WGS sequence"/>
</dbReference>
<dbReference type="GO" id="GO:0007288">
    <property type="term" value="P:sperm axoneme assembly"/>
    <property type="evidence" value="ECO:0007669"/>
    <property type="project" value="TreeGrafter"/>
</dbReference>
<dbReference type="GO" id="GO:0036126">
    <property type="term" value="C:sperm flagellum"/>
    <property type="evidence" value="ECO:0007669"/>
    <property type="project" value="TreeGrafter"/>
</dbReference>
<dbReference type="InterPro" id="IPR058536">
    <property type="entry name" value="Ig_CFAP65_4th"/>
</dbReference>
<dbReference type="AlphaFoldDB" id="A0A672KJU5"/>
<dbReference type="OMA" id="HSACINN"/>
<reference evidence="2" key="2">
    <citation type="submission" date="2025-09" db="UniProtKB">
        <authorList>
            <consortium name="Ensembl"/>
        </authorList>
    </citation>
    <scope>IDENTIFICATION</scope>
</reference>
<accession>A0A672KJU5</accession>
<evidence type="ECO:0000313" key="3">
    <source>
        <dbReference type="Proteomes" id="UP000472262"/>
    </source>
</evidence>
<proteinExistence type="predicted"/>
<dbReference type="PANTHER" id="PTHR46127:SF1">
    <property type="entry name" value="CILIA- AND FLAGELLA-ASSOCIATED PROTEIN 65"/>
    <property type="match status" value="1"/>
</dbReference>